<dbReference type="SUPFAM" id="SSF48452">
    <property type="entry name" value="TPR-like"/>
    <property type="match status" value="1"/>
</dbReference>
<dbReference type="Proteomes" id="UP000782241">
    <property type="component" value="Unassembled WGS sequence"/>
</dbReference>
<reference evidence="3" key="1">
    <citation type="submission" date="2021-04" db="EMBL/GenBank/DDBJ databases">
        <title>Draft genome of Fusarium avenaceum strain F156N33, isolated from an atmospheric sample in Virginia.</title>
        <authorList>
            <person name="Yang S."/>
            <person name="Vinatzer B.A."/>
            <person name="Coleman J."/>
        </authorList>
    </citation>
    <scope>NUCLEOTIDE SEQUENCE</scope>
    <source>
        <strain evidence="3">F156N33</strain>
    </source>
</reference>
<proteinExistence type="predicted"/>
<comment type="caution">
    <text evidence="3">The sequence shown here is derived from an EMBL/GenBank/DDBJ whole genome shotgun (WGS) entry which is preliminary data.</text>
</comment>
<dbReference type="Gene3D" id="1.25.40.10">
    <property type="entry name" value="Tetratricopeptide repeat domain"/>
    <property type="match status" value="1"/>
</dbReference>
<accession>A0A9P7GXF9</accession>
<keyword evidence="1" id="KW-0378">Hydrolase</keyword>
<name>A0A9P7GXF9_9HYPO</name>
<evidence type="ECO:0000313" key="4">
    <source>
        <dbReference type="Proteomes" id="UP000782241"/>
    </source>
</evidence>
<dbReference type="PANTHER" id="PTHR48081:SF8">
    <property type="entry name" value="ALPHA_BETA HYDROLASE FOLD-3 DOMAIN-CONTAINING PROTEIN-RELATED"/>
    <property type="match status" value="1"/>
</dbReference>
<dbReference type="Pfam" id="PF06041">
    <property type="entry name" value="DUF924"/>
    <property type="match status" value="1"/>
</dbReference>
<dbReference type="AlphaFoldDB" id="A0A9P7GXF9"/>
<evidence type="ECO:0000313" key="3">
    <source>
        <dbReference type="EMBL" id="KAG5657934.1"/>
    </source>
</evidence>
<organism evidence="3 4">
    <name type="scientific">Fusarium avenaceum</name>
    <dbReference type="NCBI Taxonomy" id="40199"/>
    <lineage>
        <taxon>Eukaryota</taxon>
        <taxon>Fungi</taxon>
        <taxon>Dikarya</taxon>
        <taxon>Ascomycota</taxon>
        <taxon>Pezizomycotina</taxon>
        <taxon>Sordariomycetes</taxon>
        <taxon>Hypocreomycetidae</taxon>
        <taxon>Hypocreales</taxon>
        <taxon>Nectriaceae</taxon>
        <taxon>Fusarium</taxon>
        <taxon>Fusarium tricinctum species complex</taxon>
    </lineage>
</organism>
<evidence type="ECO:0000256" key="1">
    <source>
        <dbReference type="ARBA" id="ARBA00022801"/>
    </source>
</evidence>
<gene>
    <name evidence="3" type="ORF">KAF25_007967</name>
</gene>
<dbReference type="InterPro" id="IPR013094">
    <property type="entry name" value="AB_hydrolase_3"/>
</dbReference>
<feature type="domain" description="Alpha/beta hydrolase fold-3" evidence="2">
    <location>
        <begin position="84"/>
        <end position="294"/>
    </location>
</feature>
<dbReference type="InterPro" id="IPR029058">
    <property type="entry name" value="AB_hydrolase_fold"/>
</dbReference>
<dbReference type="Pfam" id="PF07859">
    <property type="entry name" value="Abhydrolase_3"/>
    <property type="match status" value="1"/>
</dbReference>
<evidence type="ECO:0000259" key="2">
    <source>
        <dbReference type="Pfam" id="PF07859"/>
    </source>
</evidence>
<dbReference type="InterPro" id="IPR050300">
    <property type="entry name" value="GDXG_lipolytic_enzyme"/>
</dbReference>
<dbReference type="PANTHER" id="PTHR48081">
    <property type="entry name" value="AB HYDROLASE SUPERFAMILY PROTEIN C4A8.06C"/>
    <property type="match status" value="1"/>
</dbReference>
<dbReference type="InterPro" id="IPR010323">
    <property type="entry name" value="DUF924"/>
</dbReference>
<dbReference type="Gene3D" id="3.40.50.1820">
    <property type="entry name" value="alpha/beta hydrolase"/>
    <property type="match status" value="1"/>
</dbReference>
<keyword evidence="4" id="KW-1185">Reference proteome</keyword>
<dbReference type="InterPro" id="IPR011990">
    <property type="entry name" value="TPR-like_helical_dom_sf"/>
</dbReference>
<dbReference type="GO" id="GO:0016787">
    <property type="term" value="F:hydrolase activity"/>
    <property type="evidence" value="ECO:0007669"/>
    <property type="project" value="UniProtKB-KW"/>
</dbReference>
<dbReference type="EMBL" id="JAGPUO010000016">
    <property type="protein sequence ID" value="KAG5657934.1"/>
    <property type="molecule type" value="Genomic_DNA"/>
</dbReference>
<dbReference type="SUPFAM" id="SSF53474">
    <property type="entry name" value="alpha/beta-Hydrolases"/>
    <property type="match status" value="1"/>
</dbReference>
<sequence>MQHFVIMADTYLDPINRKFADAAAEGPPLYTKTFQEARDILEGIQDYKTAADIKTEEIKVTVKGEDVTTVIFRPAGAQGTLNMIFYTHGGGWILGSPTAHGALMEDFARQTGAAVVFPYYTPAPEAQYPVQFEQVYGVLQHFVTNGDKYNLKVDRFGLAGDSVGGHMAIAMTQLAHSRDLPSIIGQIVLLYPVTDTHSKSETYKIYKDGPYLSEKTMDWMIPAFLPNEEDRKLALTSPLQFAPDEVLAKFPPTTVFVSGADPLIGEGEAFGHRLQQLGVDAAVLKADGQVHDFAMLAPNITEPPDTTFTPPQVISAYILKISTITSQFTLFLPGKQTSCEMEDHSNLRSLITPSLLKQIAEAYLPLPKTEPVDFSEAQSPDFAANFAEVCKTSTARDALLGLSRLSPDGTLPSNEDLDLMSFLPPPASPEFPLQCFGLQLLLDQASRVLLEGIDGRWQVAYFGPLARLLAGQWRALPEAQQPYKRHRWNDDVGATSFSYWVALQVMWAAPFLHAEDLESQQIGLDLSEELRQAVEAHTNTRDPYRATRDATLKDDLFFLREVVKGPPKAAGEPSLSMTSWTFWWCIILDSHWPIIERFGRYPYRNGHFGRESTEAEKKWLDDIGHFSEASPEIAQRIREDVEKGRWTPLGEE</sequence>
<protein>
    <recommendedName>
        <fullName evidence="2">Alpha/beta hydrolase fold-3 domain-containing protein</fullName>
    </recommendedName>
</protein>